<evidence type="ECO:0000256" key="3">
    <source>
        <dbReference type="ARBA" id="ARBA00022555"/>
    </source>
</evidence>
<dbReference type="CDD" id="cd00860">
    <property type="entry name" value="ThrRS_anticodon"/>
    <property type="match status" value="1"/>
</dbReference>
<comment type="similarity">
    <text evidence="1 13">Belongs to the class-II aminoacyl-tRNA synthetase family.</text>
</comment>
<organism evidence="15 16">
    <name type="scientific">Gemmiger formicilis</name>
    <dbReference type="NCBI Taxonomy" id="745368"/>
    <lineage>
        <taxon>Bacteria</taxon>
        <taxon>Bacillati</taxon>
        <taxon>Bacillota</taxon>
        <taxon>Clostridia</taxon>
        <taxon>Eubacteriales</taxon>
        <taxon>Gemmiger</taxon>
    </lineage>
</organism>
<feature type="binding site" evidence="13">
    <location>
        <position position="338"/>
    </location>
    <ligand>
        <name>Zn(2+)</name>
        <dbReference type="ChEBI" id="CHEBI:29105"/>
        <note>catalytic</note>
    </ligand>
</feature>
<dbReference type="SUPFAM" id="SSF55186">
    <property type="entry name" value="ThrRS/AlaRS common domain"/>
    <property type="match status" value="1"/>
</dbReference>
<dbReference type="InterPro" id="IPR047246">
    <property type="entry name" value="ThrRS_anticodon"/>
</dbReference>
<dbReference type="Proteomes" id="UP000190286">
    <property type="component" value="Unassembled WGS sequence"/>
</dbReference>
<dbReference type="InterPro" id="IPR004154">
    <property type="entry name" value="Anticodon-bd"/>
</dbReference>
<dbReference type="GO" id="GO:0005524">
    <property type="term" value="F:ATP binding"/>
    <property type="evidence" value="ECO:0007669"/>
    <property type="project" value="UniProtKB-UniRule"/>
</dbReference>
<dbReference type="InterPro" id="IPR002320">
    <property type="entry name" value="Thr-tRNA-ligase_IIa"/>
</dbReference>
<dbReference type="CDD" id="cd00771">
    <property type="entry name" value="ThrRS_core"/>
    <property type="match status" value="1"/>
</dbReference>
<dbReference type="SUPFAM" id="SSF52954">
    <property type="entry name" value="Class II aaRS ABD-related"/>
    <property type="match status" value="1"/>
</dbReference>
<dbReference type="GO" id="GO:0005737">
    <property type="term" value="C:cytoplasm"/>
    <property type="evidence" value="ECO:0007669"/>
    <property type="project" value="UniProtKB-SubCell"/>
</dbReference>
<keyword evidence="16" id="KW-1185">Reference proteome</keyword>
<keyword evidence="3 13" id="KW-0820">tRNA-binding</keyword>
<dbReference type="EC" id="6.1.1.3" evidence="13"/>
<keyword evidence="8 13" id="KW-0067">ATP-binding</keyword>
<evidence type="ECO:0000256" key="9">
    <source>
        <dbReference type="ARBA" id="ARBA00022884"/>
    </source>
</evidence>
<sequence>MKIIYKDGTVAECPQEEELHVLRHTAAHIMAQAIKRLYPQADFAFGPATENGFYYDVDLGDTKLTDEDLAAIEKEMKKICKENLPIKPFILPRDEAVKLMEERQEHYKIEHIADLADETEFSFYQQGEYVDMCIGPHLCYTKALKAFKITQQSGAYWKNDKENKMLTRINGVAFRNQEELDAWEKQQQEARERDHRKIGKEMRLFMTDDLVGRGLPMFLPNGYTVWQQLEDYIKGKERERGYLHVMTPCIGTVNLYKTSGHWDHYRENMFPAMEMEGESYVLRPMNCPHHMMIYANQPHSYRQLPIRIGEIAHDFRYESSGTLKGIERGRHFCQNDAHLFCTPEQIKSEVANVCALIFDVYKDFNITDYRCVLSLRDPADKKKYHDDDAMWNHAENALREVLTELGIHFTEEIGEAAFYGPKLDVNVKPAVGAEYTLSTCQLDFCLPAKFHLTYVDKDGSEKTPVVLHRAILGSLDRFMAYLIEETKGRFPTWLAPTQVKVLPVSEKTLDYAKDVTAKLQAAGVRVVLDESNEKIGYKIRQAQQVDRVPYMLVLGAKEVESNNISVRDRKGETTTMDLDAFINQVVDEIKTRKNNG</sequence>
<dbReference type="SMART" id="SM00863">
    <property type="entry name" value="tRNA_SAD"/>
    <property type="match status" value="1"/>
</dbReference>
<dbReference type="GO" id="GO:0000049">
    <property type="term" value="F:tRNA binding"/>
    <property type="evidence" value="ECO:0007669"/>
    <property type="project" value="UniProtKB-KW"/>
</dbReference>
<comment type="caution">
    <text evidence="13">Lacks conserved residue(s) required for the propagation of feature annotation.</text>
</comment>
<dbReference type="GO" id="GO:0016787">
    <property type="term" value="F:hydrolase activity"/>
    <property type="evidence" value="ECO:0007669"/>
    <property type="project" value="UniProtKB-KW"/>
</dbReference>
<dbReference type="InterPro" id="IPR002314">
    <property type="entry name" value="aa-tRNA-synt_IIb"/>
</dbReference>
<evidence type="ECO:0000256" key="8">
    <source>
        <dbReference type="ARBA" id="ARBA00022840"/>
    </source>
</evidence>
<dbReference type="OrthoDB" id="9802304at2"/>
<dbReference type="RefSeq" id="WP_078783146.1">
    <property type="nucleotide sequence ID" value="NZ_CAKVTM010000003.1"/>
</dbReference>
<keyword evidence="9 13" id="KW-0694">RNA-binding</keyword>
<dbReference type="STRING" id="745368.SAMN02745178_00126"/>
<dbReference type="Gene3D" id="3.30.980.10">
    <property type="entry name" value="Threonyl-trna Synthetase, Chain A, domain 2"/>
    <property type="match status" value="1"/>
</dbReference>
<keyword evidence="2 13" id="KW-0963">Cytoplasm</keyword>
<evidence type="ECO:0000259" key="14">
    <source>
        <dbReference type="PROSITE" id="PS50862"/>
    </source>
</evidence>
<dbReference type="SUPFAM" id="SSF55681">
    <property type="entry name" value="Class II aaRS and biotin synthetases"/>
    <property type="match status" value="1"/>
</dbReference>
<dbReference type="HAMAP" id="MF_00184">
    <property type="entry name" value="Thr_tRNA_synth"/>
    <property type="match status" value="1"/>
</dbReference>
<name>A0A1T4W7N3_9FIRM</name>
<dbReference type="GO" id="GO:0140096">
    <property type="term" value="F:catalytic activity, acting on a protein"/>
    <property type="evidence" value="ECO:0007669"/>
    <property type="project" value="UniProtKB-ARBA"/>
</dbReference>
<comment type="subunit">
    <text evidence="13">Homodimer.</text>
</comment>
<evidence type="ECO:0000256" key="1">
    <source>
        <dbReference type="ARBA" id="ARBA00008226"/>
    </source>
</evidence>
<evidence type="ECO:0000256" key="6">
    <source>
        <dbReference type="ARBA" id="ARBA00022741"/>
    </source>
</evidence>
<evidence type="ECO:0000313" key="16">
    <source>
        <dbReference type="Proteomes" id="UP000190286"/>
    </source>
</evidence>
<evidence type="ECO:0000256" key="11">
    <source>
        <dbReference type="ARBA" id="ARBA00023146"/>
    </source>
</evidence>
<comment type="catalytic activity">
    <reaction evidence="12 13">
        <text>tRNA(Thr) + L-threonine + ATP = L-threonyl-tRNA(Thr) + AMP + diphosphate + H(+)</text>
        <dbReference type="Rhea" id="RHEA:24624"/>
        <dbReference type="Rhea" id="RHEA-COMP:9670"/>
        <dbReference type="Rhea" id="RHEA-COMP:9704"/>
        <dbReference type="ChEBI" id="CHEBI:15378"/>
        <dbReference type="ChEBI" id="CHEBI:30616"/>
        <dbReference type="ChEBI" id="CHEBI:33019"/>
        <dbReference type="ChEBI" id="CHEBI:57926"/>
        <dbReference type="ChEBI" id="CHEBI:78442"/>
        <dbReference type="ChEBI" id="CHEBI:78534"/>
        <dbReference type="ChEBI" id="CHEBI:456215"/>
        <dbReference type="EC" id="6.1.1.3"/>
    </reaction>
</comment>
<keyword evidence="5 13" id="KW-0479">Metal-binding</keyword>
<dbReference type="FunFam" id="3.30.980.10:FF:000005">
    <property type="entry name" value="Threonyl-tRNA synthetase, mitochondrial"/>
    <property type="match status" value="1"/>
</dbReference>
<feature type="binding site" evidence="13">
    <location>
        <position position="287"/>
    </location>
    <ligand>
        <name>Zn(2+)</name>
        <dbReference type="ChEBI" id="CHEBI:29105"/>
        <note>catalytic</note>
    </ligand>
</feature>
<keyword evidence="11 13" id="KW-0030">Aminoacyl-tRNA synthetase</keyword>
<dbReference type="Gene3D" id="3.30.54.20">
    <property type="match status" value="1"/>
</dbReference>
<feature type="binding site" evidence="13">
    <location>
        <position position="468"/>
    </location>
    <ligand>
        <name>Zn(2+)</name>
        <dbReference type="ChEBI" id="CHEBI:29105"/>
        <note>catalytic</note>
    </ligand>
</feature>
<dbReference type="InterPro" id="IPR036621">
    <property type="entry name" value="Anticodon-bd_dom_sf"/>
</dbReference>
<dbReference type="EMBL" id="FUYF01000001">
    <property type="protein sequence ID" value="SKA73280.1"/>
    <property type="molecule type" value="Genomic_DNA"/>
</dbReference>
<dbReference type="GO" id="GO:0006435">
    <property type="term" value="P:threonyl-tRNA aminoacylation"/>
    <property type="evidence" value="ECO:0007669"/>
    <property type="project" value="UniProtKB-UniRule"/>
</dbReference>
<dbReference type="PRINTS" id="PR01047">
    <property type="entry name" value="TRNASYNTHTHR"/>
</dbReference>
<evidence type="ECO:0000256" key="10">
    <source>
        <dbReference type="ARBA" id="ARBA00022917"/>
    </source>
</evidence>
<dbReference type="GO" id="GO:0046872">
    <property type="term" value="F:metal ion binding"/>
    <property type="evidence" value="ECO:0007669"/>
    <property type="project" value="UniProtKB-KW"/>
</dbReference>
<evidence type="ECO:0000256" key="13">
    <source>
        <dbReference type="HAMAP-Rule" id="MF_00184"/>
    </source>
</evidence>
<dbReference type="FunFam" id="3.40.50.800:FF:000001">
    <property type="entry name" value="Threonine--tRNA ligase"/>
    <property type="match status" value="1"/>
</dbReference>
<dbReference type="GeneID" id="93336626"/>
<dbReference type="Pfam" id="PF03129">
    <property type="entry name" value="HGTP_anticodon"/>
    <property type="match status" value="1"/>
</dbReference>
<dbReference type="AlphaFoldDB" id="A0A1T4W7N3"/>
<dbReference type="Gene3D" id="3.40.50.800">
    <property type="entry name" value="Anticodon-binding domain"/>
    <property type="match status" value="1"/>
</dbReference>
<dbReference type="FunFam" id="3.30.930.10:FF:000002">
    <property type="entry name" value="Threonine--tRNA ligase"/>
    <property type="match status" value="1"/>
</dbReference>
<dbReference type="Pfam" id="PF00587">
    <property type="entry name" value="tRNA-synt_2b"/>
    <property type="match status" value="1"/>
</dbReference>
<reference evidence="15 16" key="1">
    <citation type="submission" date="2017-02" db="EMBL/GenBank/DDBJ databases">
        <authorList>
            <person name="Peterson S.W."/>
        </authorList>
    </citation>
    <scope>NUCLEOTIDE SEQUENCE [LARGE SCALE GENOMIC DNA]</scope>
    <source>
        <strain evidence="15 16">ATCC 27749</strain>
    </source>
</reference>
<dbReference type="InterPro" id="IPR006195">
    <property type="entry name" value="aa-tRNA-synth_II"/>
</dbReference>
<evidence type="ECO:0000256" key="5">
    <source>
        <dbReference type="ARBA" id="ARBA00022723"/>
    </source>
</evidence>
<keyword evidence="6 13" id="KW-0547">Nucleotide-binding</keyword>
<evidence type="ECO:0000313" key="15">
    <source>
        <dbReference type="EMBL" id="SKA73280.1"/>
    </source>
</evidence>
<dbReference type="GO" id="GO:0016740">
    <property type="term" value="F:transferase activity"/>
    <property type="evidence" value="ECO:0007669"/>
    <property type="project" value="UniProtKB-ARBA"/>
</dbReference>
<dbReference type="PANTHER" id="PTHR11451">
    <property type="entry name" value="THREONINE-TRNA LIGASE"/>
    <property type="match status" value="1"/>
</dbReference>
<evidence type="ECO:0000256" key="7">
    <source>
        <dbReference type="ARBA" id="ARBA00022833"/>
    </source>
</evidence>
<evidence type="ECO:0000256" key="2">
    <source>
        <dbReference type="ARBA" id="ARBA00022490"/>
    </source>
</evidence>
<gene>
    <name evidence="13" type="primary">thrS</name>
    <name evidence="15" type="ORF">SAMN02745178_00126</name>
</gene>
<dbReference type="InterPro" id="IPR012947">
    <property type="entry name" value="tRNA_SAD"/>
</dbReference>
<accession>A0A1T4W7N3</accession>
<evidence type="ECO:0000256" key="4">
    <source>
        <dbReference type="ARBA" id="ARBA00022598"/>
    </source>
</evidence>
<dbReference type="InterPro" id="IPR018163">
    <property type="entry name" value="Thr/Ala-tRNA-synth_IIc_edit"/>
</dbReference>
<keyword evidence="4 13" id="KW-0436">Ligase</keyword>
<keyword evidence="7 13" id="KW-0862">Zinc</keyword>
<dbReference type="PROSITE" id="PS50862">
    <property type="entry name" value="AA_TRNA_LIGASE_II"/>
    <property type="match status" value="1"/>
</dbReference>
<dbReference type="GO" id="GO:0004829">
    <property type="term" value="F:threonine-tRNA ligase activity"/>
    <property type="evidence" value="ECO:0007669"/>
    <property type="project" value="UniProtKB-UniRule"/>
</dbReference>
<keyword evidence="15" id="KW-0378">Hydrolase</keyword>
<dbReference type="InterPro" id="IPR033728">
    <property type="entry name" value="ThrRS_core"/>
</dbReference>
<keyword evidence="10 13" id="KW-0648">Protein biosynthesis</keyword>
<dbReference type="NCBIfam" id="TIGR00418">
    <property type="entry name" value="thrS"/>
    <property type="match status" value="1"/>
</dbReference>
<feature type="domain" description="Aminoacyl-transfer RNA synthetases class-II family profile" evidence="14">
    <location>
        <begin position="220"/>
        <end position="491"/>
    </location>
</feature>
<dbReference type="Pfam" id="PF07973">
    <property type="entry name" value="tRNA_SAD"/>
    <property type="match status" value="1"/>
</dbReference>
<evidence type="ECO:0000256" key="12">
    <source>
        <dbReference type="ARBA" id="ARBA00049515"/>
    </source>
</evidence>
<comment type="cofactor">
    <cofactor evidence="13">
        <name>Zn(2+)</name>
        <dbReference type="ChEBI" id="CHEBI:29105"/>
    </cofactor>
    <text evidence="13">Binds 1 zinc ion per subunit.</text>
</comment>
<proteinExistence type="inferred from homology"/>
<protein>
    <recommendedName>
        <fullName evidence="13">Threonine--tRNA ligase</fullName>
        <ecNumber evidence="13">6.1.1.3</ecNumber>
    </recommendedName>
    <alternativeName>
        <fullName evidence="13">Threonyl-tRNA synthetase</fullName>
        <shortName evidence="13">ThrRS</shortName>
    </alternativeName>
</protein>
<comment type="subcellular location">
    <subcellularLocation>
        <location evidence="13">Cytoplasm</location>
    </subcellularLocation>
</comment>
<dbReference type="Gene3D" id="3.30.930.10">
    <property type="entry name" value="Bira Bifunctional Protein, Domain 2"/>
    <property type="match status" value="1"/>
</dbReference>
<dbReference type="InterPro" id="IPR045864">
    <property type="entry name" value="aa-tRNA-synth_II/BPL/LPL"/>
</dbReference>
<dbReference type="PANTHER" id="PTHR11451:SF56">
    <property type="entry name" value="THREONINE--TRNA LIGASE 1"/>
    <property type="match status" value="1"/>
</dbReference>